<feature type="signal peptide" evidence="2">
    <location>
        <begin position="1"/>
        <end position="18"/>
    </location>
</feature>
<dbReference type="STRING" id="77044.A0A1W2TWC5"/>
<name>A0A1W2TWC5_ROSNE</name>
<feature type="compositionally biased region" description="Low complexity" evidence="1">
    <location>
        <begin position="119"/>
        <end position="145"/>
    </location>
</feature>
<dbReference type="OrthoDB" id="4843554at2759"/>
<gene>
    <name evidence="3" type="ORF">SAMD00023353_9900240</name>
</gene>
<protein>
    <submittedName>
        <fullName evidence="3">Putative gpi anchored protein</fullName>
    </submittedName>
</protein>
<reference evidence="3" key="1">
    <citation type="submission" date="2016-03" db="EMBL/GenBank/DDBJ databases">
        <title>Draft genome sequence of Rosellinia necatrix.</title>
        <authorList>
            <person name="Kanematsu S."/>
        </authorList>
    </citation>
    <scope>NUCLEOTIDE SEQUENCE [LARGE SCALE GENOMIC DNA]</scope>
    <source>
        <strain evidence="3">W97</strain>
    </source>
</reference>
<keyword evidence="4" id="KW-1185">Reference proteome</keyword>
<evidence type="ECO:0000256" key="1">
    <source>
        <dbReference type="SAM" id="MobiDB-lite"/>
    </source>
</evidence>
<dbReference type="EMBL" id="DF977544">
    <property type="protein sequence ID" value="GAP92982.1"/>
    <property type="molecule type" value="Genomic_DNA"/>
</dbReference>
<keyword evidence="2" id="KW-0732">Signal</keyword>
<evidence type="ECO:0000256" key="2">
    <source>
        <dbReference type="SAM" id="SignalP"/>
    </source>
</evidence>
<dbReference type="AlphaFoldDB" id="A0A1W2TWC5"/>
<proteinExistence type="predicted"/>
<feature type="region of interest" description="Disordered" evidence="1">
    <location>
        <begin position="107"/>
        <end position="184"/>
    </location>
</feature>
<feature type="compositionally biased region" description="Polar residues" evidence="1">
    <location>
        <begin position="146"/>
        <end position="160"/>
    </location>
</feature>
<evidence type="ECO:0000313" key="3">
    <source>
        <dbReference type="EMBL" id="GAP92982.1"/>
    </source>
</evidence>
<feature type="compositionally biased region" description="Low complexity" evidence="1">
    <location>
        <begin position="165"/>
        <end position="184"/>
    </location>
</feature>
<sequence length="214" mass="21010">MQLQQVLAILAAATLGAAENNVGTSDVPSACLPACQFTIDLSARCDRETSDDDGYTPCVCGAADSQQRLTECASCVKDNGRSDPDDNDVADLMDDCGWDFNDADVPYPTSGSGSGSGSGSTTTVVGNPSPTTTAAGATVTVTDTAPSQTANPGSTTTVTAPGSEVTSPGSTTTVTAPSSGATTTPPVSVAGALSARAVAGPLLAGLFVGVAVLL</sequence>
<dbReference type="Proteomes" id="UP000054516">
    <property type="component" value="Unassembled WGS sequence"/>
</dbReference>
<feature type="chain" id="PRO_5010712613" evidence="2">
    <location>
        <begin position="19"/>
        <end position="214"/>
    </location>
</feature>
<organism evidence="3">
    <name type="scientific">Rosellinia necatrix</name>
    <name type="common">White root-rot fungus</name>
    <dbReference type="NCBI Taxonomy" id="77044"/>
    <lineage>
        <taxon>Eukaryota</taxon>
        <taxon>Fungi</taxon>
        <taxon>Dikarya</taxon>
        <taxon>Ascomycota</taxon>
        <taxon>Pezizomycotina</taxon>
        <taxon>Sordariomycetes</taxon>
        <taxon>Xylariomycetidae</taxon>
        <taxon>Xylariales</taxon>
        <taxon>Xylariaceae</taxon>
        <taxon>Rosellinia</taxon>
    </lineage>
</organism>
<dbReference type="OMA" id="STCRTIC"/>
<accession>A0A1W2TWC5</accession>
<evidence type="ECO:0000313" key="4">
    <source>
        <dbReference type="Proteomes" id="UP000054516"/>
    </source>
</evidence>